<dbReference type="EMBL" id="JAAARO010000006">
    <property type="protein sequence ID" value="KAF5747126.1"/>
    <property type="molecule type" value="Genomic_DNA"/>
</dbReference>
<reference evidence="3 4" key="1">
    <citation type="journal article" date="2020" name="Nat. Commun.">
        <title>Genome of Tripterygium wilfordii and identification of cytochrome P450 involved in triptolide biosynthesis.</title>
        <authorList>
            <person name="Tu L."/>
            <person name="Su P."/>
            <person name="Zhang Z."/>
            <person name="Gao L."/>
            <person name="Wang J."/>
            <person name="Hu T."/>
            <person name="Zhou J."/>
            <person name="Zhang Y."/>
            <person name="Zhao Y."/>
            <person name="Liu Y."/>
            <person name="Song Y."/>
            <person name="Tong Y."/>
            <person name="Lu Y."/>
            <person name="Yang J."/>
            <person name="Xu C."/>
            <person name="Jia M."/>
            <person name="Peters R.J."/>
            <person name="Huang L."/>
            <person name="Gao W."/>
        </authorList>
    </citation>
    <scope>NUCLEOTIDE SEQUENCE [LARGE SCALE GENOMIC DNA]</scope>
    <source>
        <strain evidence="4">cv. XIE 37</strain>
        <tissue evidence="3">Leaf</tissue>
    </source>
</reference>
<keyword evidence="4" id="KW-1185">Reference proteome</keyword>
<evidence type="ECO:0000256" key="1">
    <source>
        <dbReference type="SAM" id="MobiDB-lite"/>
    </source>
</evidence>
<protein>
    <submittedName>
        <fullName evidence="3">Uncharacterized protein</fullName>
    </submittedName>
</protein>
<gene>
    <name evidence="3" type="ORF">HS088_TW06G01307</name>
</gene>
<name>A0A7J7DM16_TRIWF</name>
<dbReference type="Proteomes" id="UP000593562">
    <property type="component" value="Unassembled WGS sequence"/>
</dbReference>
<accession>A0A7J7DM16</accession>
<proteinExistence type="predicted"/>
<evidence type="ECO:0000313" key="4">
    <source>
        <dbReference type="Proteomes" id="UP000593562"/>
    </source>
</evidence>
<keyword evidence="2" id="KW-0472">Membrane</keyword>
<feature type="region of interest" description="Disordered" evidence="1">
    <location>
        <begin position="71"/>
        <end position="90"/>
    </location>
</feature>
<sequence length="127" mass="14376">MNQRSFVVIFLFWAVLTIVTPTLIFLSESSESESGCNGMPSEEELNGLRWVRWESQQGKPRYVKARKALAPASAPAPYSGTGKQPEHDQRASWIELRGPWPPATGTPCHCQKSERNLWFGKKLLEFI</sequence>
<evidence type="ECO:0000256" key="2">
    <source>
        <dbReference type="SAM" id="Phobius"/>
    </source>
</evidence>
<keyword evidence="2" id="KW-0812">Transmembrane</keyword>
<comment type="caution">
    <text evidence="3">The sequence shown here is derived from an EMBL/GenBank/DDBJ whole genome shotgun (WGS) entry which is preliminary data.</text>
</comment>
<dbReference type="OrthoDB" id="1304015at2759"/>
<dbReference type="PANTHER" id="PTHR38396">
    <property type="entry name" value="TRANSMEMBRANE PROTEIN"/>
    <property type="match status" value="1"/>
</dbReference>
<organism evidence="3 4">
    <name type="scientific">Tripterygium wilfordii</name>
    <name type="common">Thunder God vine</name>
    <dbReference type="NCBI Taxonomy" id="458696"/>
    <lineage>
        <taxon>Eukaryota</taxon>
        <taxon>Viridiplantae</taxon>
        <taxon>Streptophyta</taxon>
        <taxon>Embryophyta</taxon>
        <taxon>Tracheophyta</taxon>
        <taxon>Spermatophyta</taxon>
        <taxon>Magnoliopsida</taxon>
        <taxon>eudicotyledons</taxon>
        <taxon>Gunneridae</taxon>
        <taxon>Pentapetalae</taxon>
        <taxon>rosids</taxon>
        <taxon>fabids</taxon>
        <taxon>Celastrales</taxon>
        <taxon>Celastraceae</taxon>
        <taxon>Tripterygium</taxon>
    </lineage>
</organism>
<dbReference type="InParanoid" id="A0A7J7DM16"/>
<dbReference type="PANTHER" id="PTHR38396:SF1">
    <property type="entry name" value="TRANSMEMBRANE PROTEIN"/>
    <property type="match status" value="1"/>
</dbReference>
<keyword evidence="2" id="KW-1133">Transmembrane helix</keyword>
<feature type="transmembrane region" description="Helical" evidence="2">
    <location>
        <begin position="6"/>
        <end position="26"/>
    </location>
</feature>
<evidence type="ECO:0000313" key="3">
    <source>
        <dbReference type="EMBL" id="KAF5747126.1"/>
    </source>
</evidence>
<dbReference type="AlphaFoldDB" id="A0A7J7DM16"/>